<evidence type="ECO:0000313" key="1">
    <source>
        <dbReference type="EnsemblPlants" id="LPERR08G00310.1"/>
    </source>
</evidence>
<dbReference type="STRING" id="77586.A0A0D9X3E7"/>
<reference evidence="1 2" key="1">
    <citation type="submission" date="2012-08" db="EMBL/GenBank/DDBJ databases">
        <title>Oryza genome evolution.</title>
        <authorList>
            <person name="Wing R.A."/>
        </authorList>
    </citation>
    <scope>NUCLEOTIDE SEQUENCE</scope>
</reference>
<dbReference type="Proteomes" id="UP000032180">
    <property type="component" value="Chromosome 8"/>
</dbReference>
<dbReference type="PANTHER" id="PTHR31286">
    <property type="entry name" value="GLYCINE-RICH CELL WALL STRUCTURAL PROTEIN 1.8-LIKE"/>
    <property type="match status" value="1"/>
</dbReference>
<proteinExistence type="predicted"/>
<dbReference type="eggNOG" id="ENOG502SXHD">
    <property type="taxonomic scope" value="Eukaryota"/>
</dbReference>
<dbReference type="Gramene" id="LPERR08G00310.1">
    <property type="protein sequence ID" value="LPERR08G00310.1"/>
    <property type="gene ID" value="LPERR08G00310"/>
</dbReference>
<dbReference type="HOGENOM" id="CLU_068554_0_0_1"/>
<dbReference type="PANTHER" id="PTHR31286:SF180">
    <property type="entry name" value="OS10G0362600 PROTEIN"/>
    <property type="match status" value="1"/>
</dbReference>
<dbReference type="EnsemblPlants" id="LPERR08G00310.1">
    <property type="protein sequence ID" value="LPERR08G00310.1"/>
    <property type="gene ID" value="LPERR08G00310"/>
</dbReference>
<dbReference type="AlphaFoldDB" id="A0A0D9X3E7"/>
<dbReference type="InterPro" id="IPR040256">
    <property type="entry name" value="At4g02000-like"/>
</dbReference>
<protein>
    <submittedName>
        <fullName evidence="1">Uncharacterized protein</fullName>
    </submittedName>
</protein>
<name>A0A0D9X3E7_9ORYZ</name>
<organism evidence="1 2">
    <name type="scientific">Leersia perrieri</name>
    <dbReference type="NCBI Taxonomy" id="77586"/>
    <lineage>
        <taxon>Eukaryota</taxon>
        <taxon>Viridiplantae</taxon>
        <taxon>Streptophyta</taxon>
        <taxon>Embryophyta</taxon>
        <taxon>Tracheophyta</taxon>
        <taxon>Spermatophyta</taxon>
        <taxon>Magnoliopsida</taxon>
        <taxon>Liliopsida</taxon>
        <taxon>Poales</taxon>
        <taxon>Poaceae</taxon>
        <taxon>BOP clade</taxon>
        <taxon>Oryzoideae</taxon>
        <taxon>Oryzeae</taxon>
        <taxon>Oryzinae</taxon>
        <taxon>Leersia</taxon>
    </lineage>
</organism>
<evidence type="ECO:0000313" key="2">
    <source>
        <dbReference type="Proteomes" id="UP000032180"/>
    </source>
</evidence>
<reference evidence="1" key="3">
    <citation type="submission" date="2015-04" db="UniProtKB">
        <authorList>
            <consortium name="EnsemblPlants"/>
        </authorList>
    </citation>
    <scope>IDENTIFICATION</scope>
</reference>
<reference evidence="2" key="2">
    <citation type="submission" date="2013-12" db="EMBL/GenBank/DDBJ databases">
        <authorList>
            <person name="Yu Y."/>
            <person name="Lee S."/>
            <person name="de Baynast K."/>
            <person name="Wissotski M."/>
            <person name="Liu L."/>
            <person name="Talag J."/>
            <person name="Goicoechea J."/>
            <person name="Angelova A."/>
            <person name="Jetty R."/>
            <person name="Kudrna D."/>
            <person name="Golser W."/>
            <person name="Rivera L."/>
            <person name="Zhang J."/>
            <person name="Wing R."/>
        </authorList>
    </citation>
    <scope>NUCLEOTIDE SEQUENCE</scope>
</reference>
<sequence length="146" mass="16065">MEDVDGMMNRLRLSAAEKKGIKIGGSGGKKGVSAAPMAFGKVLSDRLESGKRHALDEGPWMFGKDLVIMVEFEGEKTLEEVEFNFIPIWVRVFKLPFGLMNKETGEAIGQEIGEFMGMDKDEDGSALGKFLRVKVCSRRIAPGAEH</sequence>
<accession>A0A0D9X3E7</accession>
<keyword evidence="2" id="KW-1185">Reference proteome</keyword>